<protein>
    <submittedName>
        <fullName evidence="2">Uncharacterized protein</fullName>
    </submittedName>
</protein>
<name>A0AAV9X097_9PEZI</name>
<feature type="compositionally biased region" description="Basic and acidic residues" evidence="1">
    <location>
        <begin position="25"/>
        <end position="38"/>
    </location>
</feature>
<comment type="caution">
    <text evidence="2">The sequence shown here is derived from an EMBL/GenBank/DDBJ whole genome shotgun (WGS) entry which is preliminary data.</text>
</comment>
<proteinExistence type="predicted"/>
<sequence>MSQSNLQPSGLGHKSKSNLSHSRFAPREPDPELEDSRRRSWLLTTNFYQPEPEPESEVEQPPDDVESKISKRLSVIQGNLDKKVNKEISKHAKLVYDKEIDSLRAIGKLANSLEEMEQRIEAFDITIKRQGTTIAKQGIMIDSLSRKLLKAGQVNITLTEYNGILKDRMDSLEQSHRAHVIFTGAHIPPLFVAGEIKKVWANDDVIEKVGNMRLDKDFEISHGNILVDRIKATTNQGEAARFKSQYGFTHSEAAKLDERGNSKHQKLVVLLDVMHGDFTMPTLKHERAPKELRDMLLEMQKQVCEGIDAVDESLLDDLLNFDVYLSGGLGGKSWPCLVHTSRERLRKIVSTQTRLQRETGIDSNFVYVD</sequence>
<dbReference type="EMBL" id="JAVHJO010000013">
    <property type="protein sequence ID" value="KAK6530443.1"/>
    <property type="molecule type" value="Genomic_DNA"/>
</dbReference>
<organism evidence="2 3">
    <name type="scientific">Orbilia ellipsospora</name>
    <dbReference type="NCBI Taxonomy" id="2528407"/>
    <lineage>
        <taxon>Eukaryota</taxon>
        <taxon>Fungi</taxon>
        <taxon>Dikarya</taxon>
        <taxon>Ascomycota</taxon>
        <taxon>Pezizomycotina</taxon>
        <taxon>Orbiliomycetes</taxon>
        <taxon>Orbiliales</taxon>
        <taxon>Orbiliaceae</taxon>
        <taxon>Orbilia</taxon>
    </lineage>
</organism>
<accession>A0AAV9X097</accession>
<feature type="compositionally biased region" description="Acidic residues" evidence="1">
    <location>
        <begin position="52"/>
        <end position="64"/>
    </location>
</feature>
<feature type="region of interest" description="Disordered" evidence="1">
    <location>
        <begin position="1"/>
        <end position="67"/>
    </location>
</feature>
<reference evidence="2 3" key="1">
    <citation type="submission" date="2019-10" db="EMBL/GenBank/DDBJ databases">
        <authorList>
            <person name="Palmer J.M."/>
        </authorList>
    </citation>
    <scope>NUCLEOTIDE SEQUENCE [LARGE SCALE GENOMIC DNA]</scope>
    <source>
        <strain evidence="2 3">TWF694</strain>
    </source>
</reference>
<keyword evidence="3" id="KW-1185">Reference proteome</keyword>
<evidence type="ECO:0000313" key="2">
    <source>
        <dbReference type="EMBL" id="KAK6530443.1"/>
    </source>
</evidence>
<dbReference type="Proteomes" id="UP001365542">
    <property type="component" value="Unassembled WGS sequence"/>
</dbReference>
<evidence type="ECO:0000313" key="3">
    <source>
        <dbReference type="Proteomes" id="UP001365542"/>
    </source>
</evidence>
<evidence type="ECO:0000256" key="1">
    <source>
        <dbReference type="SAM" id="MobiDB-lite"/>
    </source>
</evidence>
<dbReference type="AlphaFoldDB" id="A0AAV9X097"/>
<gene>
    <name evidence="2" type="ORF">TWF694_003795</name>
</gene>